<dbReference type="EMBL" id="JANFQO010000029">
    <property type="protein sequence ID" value="MCQ4167386.1"/>
    <property type="molecule type" value="Genomic_DNA"/>
</dbReference>
<organism evidence="1 2">
    <name type="scientific">Tahibacter harae</name>
    <dbReference type="NCBI Taxonomy" id="2963937"/>
    <lineage>
        <taxon>Bacteria</taxon>
        <taxon>Pseudomonadati</taxon>
        <taxon>Pseudomonadota</taxon>
        <taxon>Gammaproteobacteria</taxon>
        <taxon>Lysobacterales</taxon>
        <taxon>Rhodanobacteraceae</taxon>
        <taxon>Tahibacter</taxon>
    </lineage>
</organism>
<dbReference type="CDD" id="cd09739">
    <property type="entry name" value="Cas6_I-F"/>
    <property type="match status" value="1"/>
</dbReference>
<protein>
    <submittedName>
        <fullName evidence="1">Type I-F CRISPR-associated endoribonuclease Cas6/Csy4</fullName>
    </submittedName>
</protein>
<comment type="caution">
    <text evidence="1">The sequence shown here is derived from an EMBL/GenBank/DDBJ whole genome shotgun (WGS) entry which is preliminary data.</text>
</comment>
<name>A0ABT1QYM0_9GAMM</name>
<gene>
    <name evidence="1" type="primary">cas6f</name>
    <name evidence="1" type="ORF">NM961_21945</name>
</gene>
<reference evidence="1" key="1">
    <citation type="submission" date="2022-07" db="EMBL/GenBank/DDBJ databases">
        <title>Tahibacter sp., a new gammaproteobacterium isolated from the silt sample collected at pig farm.</title>
        <authorList>
            <person name="Chen H."/>
        </authorList>
    </citation>
    <scope>NUCLEOTIDE SEQUENCE</scope>
    <source>
        <strain evidence="1">P2K</strain>
    </source>
</reference>
<dbReference type="NCBIfam" id="TIGR02563">
    <property type="entry name" value="cas_Csy4"/>
    <property type="match status" value="1"/>
</dbReference>
<sequence length="187" mass="20864">MDHHLDLRLRPDPEFAANQLLSALYGKFHRALSQLGREDIGLSFPRAGGRDGLGDILRLHGSAEALQALQATAWHNTLRDHVDIGAVQAVPADCRFRNVRRVQAKSNPERLRRRLMKRHNLDAATAAARIPDTTRETLSLPYVRLNSSSTGQPFLLFIAHGPVQEQPVAGRFNSYGLSQEATVPWFD</sequence>
<dbReference type="Pfam" id="PF09618">
    <property type="entry name" value="Cas_Csy4"/>
    <property type="match status" value="1"/>
</dbReference>
<proteinExistence type="predicted"/>
<evidence type="ECO:0000313" key="2">
    <source>
        <dbReference type="Proteomes" id="UP001165498"/>
    </source>
</evidence>
<dbReference type="RefSeq" id="WP_255916573.1">
    <property type="nucleotide sequence ID" value="NZ_JANFQO010000029.1"/>
</dbReference>
<evidence type="ECO:0000313" key="1">
    <source>
        <dbReference type="EMBL" id="MCQ4167386.1"/>
    </source>
</evidence>
<dbReference type="InterPro" id="IPR042564">
    <property type="entry name" value="CRISPR-Cas6/Csy4_sf"/>
</dbReference>
<keyword evidence="2" id="KW-1185">Reference proteome</keyword>
<accession>A0ABT1QYM0</accession>
<dbReference type="InterPro" id="IPR013396">
    <property type="entry name" value="CRISPR-assoc_prot_Csy4"/>
</dbReference>
<dbReference type="Gene3D" id="3.30.70.2540">
    <property type="entry name" value="CRISPR-associated endoribonuclease Cas6/Csy4"/>
    <property type="match status" value="1"/>
</dbReference>
<dbReference type="Proteomes" id="UP001165498">
    <property type="component" value="Unassembled WGS sequence"/>
</dbReference>